<dbReference type="Pfam" id="PF01590">
    <property type="entry name" value="GAF"/>
    <property type="match status" value="1"/>
</dbReference>
<dbReference type="InterPro" id="IPR003661">
    <property type="entry name" value="HisK_dim/P_dom"/>
</dbReference>
<comment type="caution">
    <text evidence="5">The sequence shown here is derived from an EMBL/GenBank/DDBJ whole genome shotgun (WGS) entry which is preliminary data.</text>
</comment>
<protein>
    <recommendedName>
        <fullName evidence="2">histidine kinase</fullName>
        <ecNumber evidence="2">2.7.13.3</ecNumber>
    </recommendedName>
</protein>
<dbReference type="InterPro" id="IPR003018">
    <property type="entry name" value="GAF"/>
</dbReference>
<dbReference type="Gene3D" id="3.30.565.10">
    <property type="entry name" value="Histidine kinase-like ATPase, C-terminal domain"/>
    <property type="match status" value="1"/>
</dbReference>
<dbReference type="EMBL" id="VLNR01000024">
    <property type="protein sequence ID" value="TSE08295.1"/>
    <property type="molecule type" value="Genomic_DNA"/>
</dbReference>
<dbReference type="InterPro" id="IPR036890">
    <property type="entry name" value="HATPase_C_sf"/>
</dbReference>
<evidence type="ECO:0000256" key="2">
    <source>
        <dbReference type="ARBA" id="ARBA00012438"/>
    </source>
</evidence>
<organism evidence="5 6">
    <name type="scientific">Aquimarina algiphila</name>
    <dbReference type="NCBI Taxonomy" id="2047982"/>
    <lineage>
        <taxon>Bacteria</taxon>
        <taxon>Pseudomonadati</taxon>
        <taxon>Bacteroidota</taxon>
        <taxon>Flavobacteriia</taxon>
        <taxon>Flavobacteriales</taxon>
        <taxon>Flavobacteriaceae</taxon>
        <taxon>Aquimarina</taxon>
    </lineage>
</organism>
<accession>A0A554VK08</accession>
<evidence type="ECO:0000256" key="1">
    <source>
        <dbReference type="ARBA" id="ARBA00000085"/>
    </source>
</evidence>
<keyword evidence="6" id="KW-1185">Reference proteome</keyword>
<dbReference type="CDD" id="cd00082">
    <property type="entry name" value="HisKA"/>
    <property type="match status" value="1"/>
</dbReference>
<dbReference type="SMART" id="SM00065">
    <property type="entry name" value="GAF"/>
    <property type="match status" value="1"/>
</dbReference>
<comment type="catalytic activity">
    <reaction evidence="1">
        <text>ATP + protein L-histidine = ADP + protein N-phospho-L-histidine.</text>
        <dbReference type="EC" id="2.7.13.3"/>
    </reaction>
</comment>
<evidence type="ECO:0000256" key="3">
    <source>
        <dbReference type="ARBA" id="ARBA00022553"/>
    </source>
</evidence>
<dbReference type="InterPro" id="IPR029016">
    <property type="entry name" value="GAF-like_dom_sf"/>
</dbReference>
<dbReference type="PANTHER" id="PTHR43102:SF2">
    <property type="entry name" value="GAF DOMAIN-CONTAINING PROTEIN"/>
    <property type="match status" value="1"/>
</dbReference>
<dbReference type="AlphaFoldDB" id="A0A554VK08"/>
<dbReference type="InterPro" id="IPR036097">
    <property type="entry name" value="HisK_dim/P_sf"/>
</dbReference>
<proteinExistence type="predicted"/>
<dbReference type="SUPFAM" id="SSF47384">
    <property type="entry name" value="Homodimeric domain of signal transducing histidine kinase"/>
    <property type="match status" value="1"/>
</dbReference>
<sequence>MISPSIPKNEKERLAAVEKYQLLDTLPEEDYDNITSLVSYICDAPISLITLLDKDRNFLKSHHGVPFSESPREISFCGHAINSNDTITIIEDSRKDKRFFNNPLVTEHQAIFYAGAPLVDSNGFKLGMLCVYDNKPRKLTQEQQKALISMAKQVINLFEQRYQNFKLQKIQDKLKSRNEDLKKFASVVSHDLKSPLANIISLTELLAYDNKDTLNKESLQYLEYLKSSSYSLRNYIDGILKFYKSDDLIIHKKETVAFDVLMHELKRITDTERNVIFNFQSDVEELTVNRAALMQILINLVTNAIKYNTKSNIIVEVDLRDTKDFYEFSVKDNADGIPQEHLDKIFELFSVVGVADRDGNVGTGIGLATVKKIISNLGGKITVSSKEGEGSLFTFTITKEML</sequence>
<dbReference type="InterPro" id="IPR005467">
    <property type="entry name" value="His_kinase_dom"/>
</dbReference>
<dbReference type="PROSITE" id="PS50109">
    <property type="entry name" value="HIS_KIN"/>
    <property type="match status" value="1"/>
</dbReference>
<dbReference type="RefSeq" id="WP_109435801.1">
    <property type="nucleotide sequence ID" value="NZ_CANLFO010000017.1"/>
</dbReference>
<evidence type="ECO:0000313" key="5">
    <source>
        <dbReference type="EMBL" id="TSE08295.1"/>
    </source>
</evidence>
<dbReference type="EC" id="2.7.13.3" evidence="2"/>
<keyword evidence="5" id="KW-0418">Kinase</keyword>
<keyword evidence="5" id="KW-0808">Transferase</keyword>
<dbReference type="Gene3D" id="3.30.450.40">
    <property type="match status" value="1"/>
</dbReference>
<dbReference type="SUPFAM" id="SSF55874">
    <property type="entry name" value="ATPase domain of HSP90 chaperone/DNA topoisomerase II/histidine kinase"/>
    <property type="match status" value="1"/>
</dbReference>
<dbReference type="OrthoDB" id="9811889at2"/>
<dbReference type="PRINTS" id="PR00344">
    <property type="entry name" value="BCTRLSENSOR"/>
</dbReference>
<dbReference type="SMART" id="SM00388">
    <property type="entry name" value="HisKA"/>
    <property type="match status" value="1"/>
</dbReference>
<dbReference type="Pfam" id="PF00512">
    <property type="entry name" value="HisKA"/>
    <property type="match status" value="1"/>
</dbReference>
<dbReference type="Proteomes" id="UP000318833">
    <property type="component" value="Unassembled WGS sequence"/>
</dbReference>
<dbReference type="Pfam" id="PF02518">
    <property type="entry name" value="HATPase_c"/>
    <property type="match status" value="1"/>
</dbReference>
<evidence type="ECO:0000259" key="4">
    <source>
        <dbReference type="PROSITE" id="PS50109"/>
    </source>
</evidence>
<keyword evidence="3" id="KW-0597">Phosphoprotein</keyword>
<dbReference type="PANTHER" id="PTHR43102">
    <property type="entry name" value="SLR1143 PROTEIN"/>
    <property type="match status" value="1"/>
</dbReference>
<dbReference type="SMART" id="SM00387">
    <property type="entry name" value="HATPase_c"/>
    <property type="match status" value="1"/>
</dbReference>
<evidence type="ECO:0000313" key="6">
    <source>
        <dbReference type="Proteomes" id="UP000318833"/>
    </source>
</evidence>
<dbReference type="InterPro" id="IPR004358">
    <property type="entry name" value="Sig_transdc_His_kin-like_C"/>
</dbReference>
<dbReference type="GO" id="GO:0000155">
    <property type="term" value="F:phosphorelay sensor kinase activity"/>
    <property type="evidence" value="ECO:0007669"/>
    <property type="project" value="InterPro"/>
</dbReference>
<gene>
    <name evidence="5" type="ORF">FOF46_12930</name>
</gene>
<dbReference type="SUPFAM" id="SSF55781">
    <property type="entry name" value="GAF domain-like"/>
    <property type="match status" value="1"/>
</dbReference>
<name>A0A554VK08_9FLAO</name>
<dbReference type="InterPro" id="IPR003594">
    <property type="entry name" value="HATPase_dom"/>
</dbReference>
<dbReference type="Gene3D" id="1.10.287.130">
    <property type="match status" value="1"/>
</dbReference>
<feature type="domain" description="Histidine kinase" evidence="4">
    <location>
        <begin position="187"/>
        <end position="401"/>
    </location>
</feature>
<reference evidence="5 6" key="1">
    <citation type="submission" date="2019-07" db="EMBL/GenBank/DDBJ databases">
        <title>The draft genome sequence of Aquimarina algiphila M91.</title>
        <authorList>
            <person name="Meng X."/>
        </authorList>
    </citation>
    <scope>NUCLEOTIDE SEQUENCE [LARGE SCALE GENOMIC DNA]</scope>
    <source>
        <strain evidence="5 6">M91</strain>
    </source>
</reference>